<dbReference type="Pfam" id="PF03781">
    <property type="entry name" value="FGE-sulfatase"/>
    <property type="match status" value="1"/>
</dbReference>
<keyword evidence="1 7" id="KW-0808">Transferase</keyword>
<gene>
    <name evidence="7" type="primary">pknL</name>
    <name evidence="7" type="ORF">K239x_08340</name>
</gene>
<accession>A0A517NP35</accession>
<dbReference type="Gene3D" id="3.90.1580.10">
    <property type="entry name" value="paralog of FGE (formylglycine-generating enzyme)"/>
    <property type="match status" value="1"/>
</dbReference>
<evidence type="ECO:0000256" key="1">
    <source>
        <dbReference type="ARBA" id="ARBA00022679"/>
    </source>
</evidence>
<dbReference type="InterPro" id="IPR042095">
    <property type="entry name" value="SUMF_sf"/>
</dbReference>
<protein>
    <submittedName>
        <fullName evidence="7">Serine/threonine-protein kinase PknL</fullName>
        <ecNumber evidence="7">2.7.11.1</ecNumber>
    </submittedName>
</protein>
<evidence type="ECO:0000313" key="8">
    <source>
        <dbReference type="Proteomes" id="UP000319817"/>
    </source>
</evidence>
<dbReference type="CDD" id="cd14014">
    <property type="entry name" value="STKc_PknB_like"/>
    <property type="match status" value="1"/>
</dbReference>
<name>A0A517NP35_9BACT</name>
<dbReference type="SUPFAM" id="SSF52540">
    <property type="entry name" value="P-loop containing nucleoside triphosphate hydrolases"/>
    <property type="match status" value="1"/>
</dbReference>
<dbReference type="Gene3D" id="1.10.510.10">
    <property type="entry name" value="Transferase(Phosphotransferase) domain 1"/>
    <property type="match status" value="1"/>
</dbReference>
<evidence type="ECO:0000256" key="5">
    <source>
        <dbReference type="PROSITE-ProRule" id="PRU10141"/>
    </source>
</evidence>
<evidence type="ECO:0000313" key="7">
    <source>
        <dbReference type="EMBL" id="QDT08891.1"/>
    </source>
</evidence>
<keyword evidence="8" id="KW-1185">Reference proteome</keyword>
<reference evidence="7 8" key="1">
    <citation type="submission" date="2019-02" db="EMBL/GenBank/DDBJ databases">
        <title>Deep-cultivation of Planctomycetes and their phenomic and genomic characterization uncovers novel biology.</title>
        <authorList>
            <person name="Wiegand S."/>
            <person name="Jogler M."/>
            <person name="Boedeker C."/>
            <person name="Pinto D."/>
            <person name="Vollmers J."/>
            <person name="Rivas-Marin E."/>
            <person name="Kohn T."/>
            <person name="Peeters S.H."/>
            <person name="Heuer A."/>
            <person name="Rast P."/>
            <person name="Oberbeckmann S."/>
            <person name="Bunk B."/>
            <person name="Jeske O."/>
            <person name="Meyerdierks A."/>
            <person name="Storesund J.E."/>
            <person name="Kallscheuer N."/>
            <person name="Luecker S."/>
            <person name="Lage O.M."/>
            <person name="Pohl T."/>
            <person name="Merkel B.J."/>
            <person name="Hornburger P."/>
            <person name="Mueller R.-W."/>
            <person name="Bruemmer F."/>
            <person name="Labrenz M."/>
            <person name="Spormann A.M."/>
            <person name="Op den Camp H."/>
            <person name="Overmann J."/>
            <person name="Amann R."/>
            <person name="Jetten M.S.M."/>
            <person name="Mascher T."/>
            <person name="Medema M.H."/>
            <person name="Devos D.P."/>
            <person name="Kaster A.-K."/>
            <person name="Ovreas L."/>
            <person name="Rohde M."/>
            <person name="Galperin M.Y."/>
            <person name="Jogler C."/>
        </authorList>
    </citation>
    <scope>NUCLEOTIDE SEQUENCE [LARGE SCALE GENOMIC DNA]</scope>
    <source>
        <strain evidence="7 8">K23_9</strain>
    </source>
</reference>
<evidence type="ECO:0000256" key="3">
    <source>
        <dbReference type="ARBA" id="ARBA00022777"/>
    </source>
</evidence>
<dbReference type="Gene3D" id="3.40.50.300">
    <property type="entry name" value="P-loop containing nucleotide triphosphate hydrolases"/>
    <property type="match status" value="1"/>
</dbReference>
<keyword evidence="3 7" id="KW-0418">Kinase</keyword>
<feature type="domain" description="Protein kinase" evidence="6">
    <location>
        <begin position="95"/>
        <end position="354"/>
    </location>
</feature>
<dbReference type="EC" id="2.7.11.1" evidence="7"/>
<dbReference type="PROSITE" id="PS00108">
    <property type="entry name" value="PROTEIN_KINASE_ST"/>
    <property type="match status" value="1"/>
</dbReference>
<dbReference type="GO" id="GO:0005524">
    <property type="term" value="F:ATP binding"/>
    <property type="evidence" value="ECO:0007669"/>
    <property type="project" value="UniProtKB-UniRule"/>
</dbReference>
<dbReference type="PROSITE" id="PS00107">
    <property type="entry name" value="PROTEIN_KINASE_ATP"/>
    <property type="match status" value="1"/>
</dbReference>
<dbReference type="InterPro" id="IPR049052">
    <property type="entry name" value="nSTAND1"/>
</dbReference>
<keyword evidence="2 5" id="KW-0547">Nucleotide-binding</keyword>
<dbReference type="PANTHER" id="PTHR43289">
    <property type="entry name" value="MITOGEN-ACTIVATED PROTEIN KINASE KINASE KINASE 20-RELATED"/>
    <property type="match status" value="1"/>
</dbReference>
<dbReference type="InterPro" id="IPR017441">
    <property type="entry name" value="Protein_kinase_ATP_BS"/>
</dbReference>
<dbReference type="InterPro" id="IPR027417">
    <property type="entry name" value="P-loop_NTPase"/>
</dbReference>
<dbReference type="Pfam" id="PF20703">
    <property type="entry name" value="nSTAND1"/>
    <property type="match status" value="1"/>
</dbReference>
<dbReference type="Pfam" id="PF00069">
    <property type="entry name" value="Pkinase"/>
    <property type="match status" value="1"/>
</dbReference>
<dbReference type="SUPFAM" id="SSF56112">
    <property type="entry name" value="Protein kinase-like (PK-like)"/>
    <property type="match status" value="1"/>
</dbReference>
<dbReference type="RefSeq" id="WP_145416362.1">
    <property type="nucleotide sequence ID" value="NZ_CP036526.1"/>
</dbReference>
<dbReference type="Gene3D" id="3.30.200.20">
    <property type="entry name" value="Phosphorylase Kinase, domain 1"/>
    <property type="match status" value="1"/>
</dbReference>
<dbReference type="PANTHER" id="PTHR43289:SF6">
    <property type="entry name" value="SERINE_THREONINE-PROTEIN KINASE NEKL-3"/>
    <property type="match status" value="1"/>
</dbReference>
<dbReference type="InterPro" id="IPR011009">
    <property type="entry name" value="Kinase-like_dom_sf"/>
</dbReference>
<evidence type="ECO:0000256" key="2">
    <source>
        <dbReference type="ARBA" id="ARBA00022741"/>
    </source>
</evidence>
<sequence length="1564" mass="173952">MNRDDERLGPETWNTPTQDQISYLSTWLGVSNWDGANTTSQLLGGTDSMTLNNLFGVYECLELLERVWPSGDANQFGDRGSQSRVKTGETIDSRYDILAELGSGGYGVVWHGYDRQLQRDVAIKVSHKCMGVAGNRKSAIESLHEARVVAGLQHRNIVRVIDVGSTPRIPFFIVSELVQGENLSELTKAHPLPLLEIIGITAKIADALQHAHDHGVIHRDVKPANILLTDDGEPLLTDFGLAVSQSINGKSFPVAGTPNFMAPEQAAGREHRINHQCDIYSLGVTLYRLVSGKLPYTSSSLSGLLKLIANSRCEPLSHLVDSIPPSLDRILDQAMAKRQSDRYQSASELANDLRKLECELSASTMLGNAVPRVKVVPQGLRSFDQHDSAFFCELLPGVRDTYGFPQSVRFWKHRIEQLEADRGTEVCVLFGPSGCGKSSFVKAGLIPVLSKRIVPIYIEASPSDTEQDVLRKIAKHVAIPDDCTNLAETVRRLCDGTIVPKSAVIASTDAPTEGNSLHRCVLFIDQFEQWLHQRDQRQQSDLISALETCDGQHVMAILMIRDDFWMSVSRLMNRIDIPIVEGGNAAAVDLFDPDHACRVLTLFGQANGDLPIDDRQVTLEQHEFVQLAIEDMQTDSRVVCVRIALFAQMMKGRPWTPAALQQLGGSSGVGIRFLDQTFGDRTSHVNHRTIETQARSVLSALLPDHGADIKGRRRSVSDLQSISQVNGAEFERLLQVLDKELRLITPVDRNSFAQERSAESIAGSDPSDAAQMLGAADYQLAHDFLVPPLREWLHRKQRETPVGRAELCLTERASLWESDPAKRHLPSASESWSIVRLTDSTCWTKSQHEMMCSAGWHYSLRALFVALMAGIVMLVAISVRHWVRTDRFQTVAEAKVERLLTAKTHDLPRLIDDLSEHRFIANSLLRENYLHPRSAGEKLHAALALANTDAVDVDYLTNALLTGTPSQVAVTRQVAADCQIPMQSDLWMSAVDETENSQLLAAASGLAVLSPSDSRWDSIAGRVSDTLVRENPLTVLQWMQMLRPLAPQLTPELARVLTVQSSVYSPAQQDVASAILADFAAFDLPLVLDLLLGAQDWQKPLFDTFARQNGVAKNLVQTRLASLTVEPLTGSDGIKDASRRANLVLIAMKLGMHKDIWSAWQDSADNSVRTEVIGRLRQANVDRHLLIDRVIVEPDDSARSALLLGVGELIADFSKQEASQLSERVMDWFQNHPSPGVHSACRWLVLHRLASSSSQLNVQTKANLIRQIHEIESNLATGQPVGKRRWYITRHGNHTLTIVPGPSEVWVGSTGDTAPSRDPDETRRQRRINRSYAVGQCEVTVEQFQVFWNQKPRLREFYGYPDNYFGDQDSPLSVERINWFVAAEFCNWLSEQEGIAEEQWCFPKNIDRTEGITIPSDYFQRTGYRLLSETEWESAARSGTLTNWHFGSNGQRLDDFAWWAGNANEVIRSPGLLRPNGQGLCDTYGNAMEWVVTGQSIDEQLYDDVLLHPEVKPLGSRILRGGGYSDFRAYARSAYRESYTPDAGGIELGIRIGRTMPKVTIASQ</sequence>
<evidence type="ECO:0000256" key="4">
    <source>
        <dbReference type="ARBA" id="ARBA00022840"/>
    </source>
</evidence>
<dbReference type="Proteomes" id="UP000319817">
    <property type="component" value="Chromosome"/>
</dbReference>
<dbReference type="InterPro" id="IPR016187">
    <property type="entry name" value="CTDL_fold"/>
</dbReference>
<dbReference type="InterPro" id="IPR005532">
    <property type="entry name" value="SUMF_dom"/>
</dbReference>
<keyword evidence="4 5" id="KW-0067">ATP-binding</keyword>
<dbReference type="EMBL" id="CP036526">
    <property type="protein sequence ID" value="QDT08891.1"/>
    <property type="molecule type" value="Genomic_DNA"/>
</dbReference>
<dbReference type="SUPFAM" id="SSF56436">
    <property type="entry name" value="C-type lectin-like"/>
    <property type="match status" value="1"/>
</dbReference>
<feature type="binding site" evidence="5">
    <location>
        <position position="124"/>
    </location>
    <ligand>
        <name>ATP</name>
        <dbReference type="ChEBI" id="CHEBI:30616"/>
    </ligand>
</feature>
<proteinExistence type="predicted"/>
<dbReference type="InterPro" id="IPR000719">
    <property type="entry name" value="Prot_kinase_dom"/>
</dbReference>
<evidence type="ECO:0000259" key="6">
    <source>
        <dbReference type="PROSITE" id="PS50011"/>
    </source>
</evidence>
<dbReference type="OrthoDB" id="6111975at2"/>
<dbReference type="GO" id="GO:0004674">
    <property type="term" value="F:protein serine/threonine kinase activity"/>
    <property type="evidence" value="ECO:0007669"/>
    <property type="project" value="UniProtKB-EC"/>
</dbReference>
<dbReference type="SMART" id="SM00220">
    <property type="entry name" value="S_TKc"/>
    <property type="match status" value="1"/>
</dbReference>
<dbReference type="PROSITE" id="PS50011">
    <property type="entry name" value="PROTEIN_KINASE_DOM"/>
    <property type="match status" value="1"/>
</dbReference>
<dbReference type="InterPro" id="IPR008271">
    <property type="entry name" value="Ser/Thr_kinase_AS"/>
</dbReference>
<organism evidence="7 8">
    <name type="scientific">Stieleria marina</name>
    <dbReference type="NCBI Taxonomy" id="1930275"/>
    <lineage>
        <taxon>Bacteria</taxon>
        <taxon>Pseudomonadati</taxon>
        <taxon>Planctomycetota</taxon>
        <taxon>Planctomycetia</taxon>
        <taxon>Pirellulales</taxon>
        <taxon>Pirellulaceae</taxon>
        <taxon>Stieleria</taxon>
    </lineage>
</organism>